<evidence type="ECO:0000256" key="2">
    <source>
        <dbReference type="ARBA" id="ARBA00023125"/>
    </source>
</evidence>
<proteinExistence type="predicted"/>
<dbReference type="Proteomes" id="UP000032680">
    <property type="component" value="Unassembled WGS sequence"/>
</dbReference>
<comment type="caution">
    <text evidence="5">The sequence shown here is derived from an EMBL/GenBank/DDBJ whole genome shotgun (WGS) entry which is preliminary data.</text>
</comment>
<evidence type="ECO:0000313" key="6">
    <source>
        <dbReference type="Proteomes" id="UP000032680"/>
    </source>
</evidence>
<dbReference type="InterPro" id="IPR052067">
    <property type="entry name" value="Metal_resp_HTH_trans_reg"/>
</dbReference>
<organism evidence="5 6">
    <name type="scientific">Acidisphaera rubrifaciens HS-AP3</name>
    <dbReference type="NCBI Taxonomy" id="1231350"/>
    <lineage>
        <taxon>Bacteria</taxon>
        <taxon>Pseudomonadati</taxon>
        <taxon>Pseudomonadota</taxon>
        <taxon>Alphaproteobacteria</taxon>
        <taxon>Acetobacterales</taxon>
        <taxon>Acetobacteraceae</taxon>
        <taxon>Acidisphaera</taxon>
    </lineage>
</organism>
<dbReference type="SUPFAM" id="SSF46785">
    <property type="entry name" value="Winged helix' DNA-binding domain"/>
    <property type="match status" value="1"/>
</dbReference>
<keyword evidence="6" id="KW-1185">Reference proteome</keyword>
<accession>A0A0D6P9F9</accession>
<protein>
    <submittedName>
        <fullName evidence="5">Transcriptional regulator MarR</fullName>
    </submittedName>
</protein>
<dbReference type="PRINTS" id="PR00598">
    <property type="entry name" value="HTHMARR"/>
</dbReference>
<evidence type="ECO:0000259" key="4">
    <source>
        <dbReference type="PROSITE" id="PS50995"/>
    </source>
</evidence>
<feature type="domain" description="HTH marR-type" evidence="4">
    <location>
        <begin position="24"/>
        <end position="157"/>
    </location>
</feature>
<keyword evidence="2" id="KW-0238">DNA-binding</keyword>
<keyword evidence="1" id="KW-0805">Transcription regulation</keyword>
<dbReference type="GO" id="GO:0003677">
    <property type="term" value="F:DNA binding"/>
    <property type="evidence" value="ECO:0007669"/>
    <property type="project" value="UniProtKB-KW"/>
</dbReference>
<gene>
    <name evidence="5" type="ORF">Asru_0815_05</name>
</gene>
<dbReference type="EMBL" id="BANB01000813">
    <property type="protein sequence ID" value="GAN78400.1"/>
    <property type="molecule type" value="Genomic_DNA"/>
</dbReference>
<dbReference type="Pfam" id="PF12802">
    <property type="entry name" value="MarR_2"/>
    <property type="match status" value="1"/>
</dbReference>
<dbReference type="PROSITE" id="PS50995">
    <property type="entry name" value="HTH_MARR_2"/>
    <property type="match status" value="1"/>
</dbReference>
<evidence type="ECO:0000313" key="5">
    <source>
        <dbReference type="EMBL" id="GAN78400.1"/>
    </source>
</evidence>
<dbReference type="SMART" id="SM00347">
    <property type="entry name" value="HTH_MARR"/>
    <property type="match status" value="1"/>
</dbReference>
<dbReference type="RefSeq" id="WP_158322974.1">
    <property type="nucleotide sequence ID" value="NZ_BANB01000813.1"/>
</dbReference>
<name>A0A0D6P9F9_9PROT</name>
<dbReference type="InterPro" id="IPR000835">
    <property type="entry name" value="HTH_MarR-typ"/>
</dbReference>
<dbReference type="InterPro" id="IPR036390">
    <property type="entry name" value="WH_DNA-bd_sf"/>
</dbReference>
<dbReference type="GO" id="GO:0003700">
    <property type="term" value="F:DNA-binding transcription factor activity"/>
    <property type="evidence" value="ECO:0007669"/>
    <property type="project" value="InterPro"/>
</dbReference>
<dbReference type="InterPro" id="IPR036388">
    <property type="entry name" value="WH-like_DNA-bd_sf"/>
</dbReference>
<dbReference type="Gene3D" id="1.10.10.10">
    <property type="entry name" value="Winged helix-like DNA-binding domain superfamily/Winged helix DNA-binding domain"/>
    <property type="match status" value="1"/>
</dbReference>
<evidence type="ECO:0000256" key="1">
    <source>
        <dbReference type="ARBA" id="ARBA00023015"/>
    </source>
</evidence>
<reference evidence="5 6" key="1">
    <citation type="submission" date="2012-11" db="EMBL/GenBank/DDBJ databases">
        <title>Whole genome sequence of Acidisphaera rubrifaciens HS-AP3.</title>
        <authorList>
            <person name="Azuma Y."/>
            <person name="Higashiura N."/>
            <person name="Hirakawa H."/>
            <person name="Matsushita K."/>
        </authorList>
    </citation>
    <scope>NUCLEOTIDE SEQUENCE [LARGE SCALE GENOMIC DNA]</scope>
    <source>
        <strain evidence="5 6">HS-AP3</strain>
    </source>
</reference>
<dbReference type="PANTHER" id="PTHR35790">
    <property type="entry name" value="HTH-TYPE TRANSCRIPTIONAL REGULATOR PCHR"/>
    <property type="match status" value="1"/>
</dbReference>
<sequence>MRRRTNGHQANVEEEADGSGFVLEDFLPYQLAVTAGRVSRLFAQRYGEEFGISIPEWRVLSVVGREAGISPSAVSARAKMDKVKVSRATATLVSRGLIRQTQDPSDGRARMLRLTRKGQGVLRALVPVAEELEEKLAGALTRSEWSSLRQTLSRLNAQMPEGDAAFD</sequence>
<keyword evidence="3" id="KW-0804">Transcription</keyword>
<dbReference type="AlphaFoldDB" id="A0A0D6P9F9"/>
<evidence type="ECO:0000256" key="3">
    <source>
        <dbReference type="ARBA" id="ARBA00023163"/>
    </source>
</evidence>
<dbReference type="PANTHER" id="PTHR35790:SF4">
    <property type="entry name" value="HTH-TYPE TRANSCRIPTIONAL REGULATOR PCHR"/>
    <property type="match status" value="1"/>
</dbReference>
<dbReference type="OrthoDB" id="8906692at2"/>